<evidence type="ECO:0000256" key="5">
    <source>
        <dbReference type="ARBA" id="ARBA00022989"/>
    </source>
</evidence>
<dbReference type="InterPro" id="IPR008506">
    <property type="entry name" value="SND2/TMEM208"/>
</dbReference>
<keyword evidence="6 8" id="KW-0472">Membrane</keyword>
<evidence type="ECO:0000256" key="4">
    <source>
        <dbReference type="ARBA" id="ARBA00022824"/>
    </source>
</evidence>
<feature type="transmembrane region" description="Helical" evidence="8">
    <location>
        <begin position="113"/>
        <end position="131"/>
    </location>
</feature>
<comment type="caution">
    <text evidence="9">The sequence shown here is derived from an EMBL/GenBank/DDBJ whole genome shotgun (WGS) entry which is preliminary data.</text>
</comment>
<evidence type="ECO:0008006" key="11">
    <source>
        <dbReference type="Google" id="ProtNLM"/>
    </source>
</evidence>
<dbReference type="PANTHER" id="PTHR13505:SF7">
    <property type="entry name" value="TRANSMEMBRANE PROTEIN 208"/>
    <property type="match status" value="1"/>
</dbReference>
<dbReference type="GO" id="GO:0005773">
    <property type="term" value="C:vacuole"/>
    <property type="evidence" value="ECO:0007669"/>
    <property type="project" value="GOC"/>
</dbReference>
<keyword evidence="3 8" id="KW-0812">Transmembrane</keyword>
<feature type="region of interest" description="Disordered" evidence="7">
    <location>
        <begin position="151"/>
        <end position="175"/>
    </location>
</feature>
<dbReference type="AlphaFoldDB" id="A0AAV9W438"/>
<dbReference type="GO" id="GO:0005789">
    <property type="term" value="C:endoplasmic reticulum membrane"/>
    <property type="evidence" value="ECO:0007669"/>
    <property type="project" value="UniProtKB-SubCell"/>
</dbReference>
<keyword evidence="4" id="KW-0256">Endoplasmic reticulum</keyword>
<evidence type="ECO:0000256" key="1">
    <source>
        <dbReference type="ARBA" id="ARBA00004477"/>
    </source>
</evidence>
<keyword evidence="10" id="KW-1185">Reference proteome</keyword>
<accession>A0AAV9W438</accession>
<feature type="compositionally biased region" description="Basic and acidic residues" evidence="7">
    <location>
        <begin position="160"/>
        <end position="175"/>
    </location>
</feature>
<feature type="transmembrane region" description="Helical" evidence="8">
    <location>
        <begin position="20"/>
        <end position="40"/>
    </location>
</feature>
<dbReference type="PANTHER" id="PTHR13505">
    <property type="entry name" value="TRANSMEMBRANE PROTEIN 208"/>
    <property type="match status" value="1"/>
</dbReference>
<gene>
    <name evidence="9" type="ORF">TWF481_009547</name>
</gene>
<organism evidence="9 10">
    <name type="scientific">Arthrobotrys musiformis</name>
    <dbReference type="NCBI Taxonomy" id="47236"/>
    <lineage>
        <taxon>Eukaryota</taxon>
        <taxon>Fungi</taxon>
        <taxon>Dikarya</taxon>
        <taxon>Ascomycota</taxon>
        <taxon>Pezizomycotina</taxon>
        <taxon>Orbiliomycetes</taxon>
        <taxon>Orbiliales</taxon>
        <taxon>Orbiliaceae</taxon>
        <taxon>Arthrobotrys</taxon>
    </lineage>
</organism>
<feature type="transmembrane region" description="Helical" evidence="8">
    <location>
        <begin position="46"/>
        <end position="65"/>
    </location>
</feature>
<protein>
    <recommendedName>
        <fullName evidence="11">DUF788 domain protein</fullName>
    </recommendedName>
</protein>
<keyword evidence="5 8" id="KW-1133">Transmembrane helix</keyword>
<comment type="subcellular location">
    <subcellularLocation>
        <location evidence="1">Endoplasmic reticulum membrane</location>
        <topology evidence="1">Multi-pass membrane protein</topology>
    </subcellularLocation>
</comment>
<evidence type="ECO:0000256" key="8">
    <source>
        <dbReference type="SAM" id="Phobius"/>
    </source>
</evidence>
<evidence type="ECO:0000256" key="2">
    <source>
        <dbReference type="ARBA" id="ARBA00009950"/>
    </source>
</evidence>
<comment type="similarity">
    <text evidence="2">Belongs to the TMEM208 family.</text>
</comment>
<evidence type="ECO:0000256" key="7">
    <source>
        <dbReference type="SAM" id="MobiDB-lite"/>
    </source>
</evidence>
<name>A0AAV9W438_9PEZI</name>
<dbReference type="GO" id="GO:0006624">
    <property type="term" value="P:vacuolar protein processing"/>
    <property type="evidence" value="ECO:0007669"/>
    <property type="project" value="TreeGrafter"/>
</dbReference>
<proteinExistence type="inferred from homology"/>
<sequence length="175" mass="19243">MAQKAAKATARKNESSLTTLHILSLLFNLFFILYRFIYHSSSVTKVAIYSYVILNAPALGIQFYLESIGRPRDSRKKASDDLGAGGMMEMLWDVIYVTWACLVLVAAFGERLWWLWAVIPVYGVYAAYSAATGMRDTLGGLGGAANDMAAPGAGGSKRQAKMEKRTADGKNVRYR</sequence>
<dbReference type="EMBL" id="JAVHJL010000006">
    <property type="protein sequence ID" value="KAK6501719.1"/>
    <property type="molecule type" value="Genomic_DNA"/>
</dbReference>
<feature type="transmembrane region" description="Helical" evidence="8">
    <location>
        <begin position="86"/>
        <end position="107"/>
    </location>
</feature>
<evidence type="ECO:0000313" key="9">
    <source>
        <dbReference type="EMBL" id="KAK6501719.1"/>
    </source>
</evidence>
<dbReference type="Proteomes" id="UP001370758">
    <property type="component" value="Unassembled WGS sequence"/>
</dbReference>
<evidence type="ECO:0000256" key="3">
    <source>
        <dbReference type="ARBA" id="ARBA00022692"/>
    </source>
</evidence>
<dbReference type="Pfam" id="PF05620">
    <property type="entry name" value="TMEM208_SND2"/>
    <property type="match status" value="1"/>
</dbReference>
<evidence type="ECO:0000313" key="10">
    <source>
        <dbReference type="Proteomes" id="UP001370758"/>
    </source>
</evidence>
<reference evidence="9 10" key="1">
    <citation type="submission" date="2023-08" db="EMBL/GenBank/DDBJ databases">
        <authorList>
            <person name="Palmer J.M."/>
        </authorList>
    </citation>
    <scope>NUCLEOTIDE SEQUENCE [LARGE SCALE GENOMIC DNA]</scope>
    <source>
        <strain evidence="9 10">TWF481</strain>
    </source>
</reference>
<evidence type="ECO:0000256" key="6">
    <source>
        <dbReference type="ARBA" id="ARBA00023136"/>
    </source>
</evidence>